<dbReference type="Gene3D" id="1.10.287.110">
    <property type="entry name" value="DnaJ domain"/>
    <property type="match status" value="1"/>
</dbReference>
<feature type="coiled-coil region" evidence="3">
    <location>
        <begin position="304"/>
        <end position="362"/>
    </location>
</feature>
<dbReference type="InterPro" id="IPR001623">
    <property type="entry name" value="DnaJ_domain"/>
</dbReference>
<accession>A0ABR5ABF7</accession>
<dbReference type="SMART" id="SM00271">
    <property type="entry name" value="DnaJ"/>
    <property type="match status" value="1"/>
</dbReference>
<dbReference type="EMBL" id="JXAK01000070">
    <property type="protein sequence ID" value="KIL38227.1"/>
    <property type="molecule type" value="Genomic_DNA"/>
</dbReference>
<comment type="caution">
    <text evidence="6">The sequence shown here is derived from an EMBL/GenBank/DDBJ whole genome shotgun (WGS) entry which is preliminary data.</text>
</comment>
<protein>
    <recommendedName>
        <fullName evidence="5">J domain-containing protein</fullName>
    </recommendedName>
</protein>
<evidence type="ECO:0000256" key="2">
    <source>
        <dbReference type="ARBA" id="ARBA00023016"/>
    </source>
</evidence>
<evidence type="ECO:0000256" key="4">
    <source>
        <dbReference type="SAM" id="Phobius"/>
    </source>
</evidence>
<evidence type="ECO:0000313" key="7">
    <source>
        <dbReference type="Proteomes" id="UP000031967"/>
    </source>
</evidence>
<evidence type="ECO:0000259" key="5">
    <source>
        <dbReference type="PROSITE" id="PS50076"/>
    </source>
</evidence>
<keyword evidence="4" id="KW-0472">Membrane</keyword>
<keyword evidence="4" id="KW-0812">Transmembrane</keyword>
<gene>
    <name evidence="6" type="ORF">SD70_27770</name>
</gene>
<name>A0ABR5ABF7_9BACL</name>
<reference evidence="6 7" key="1">
    <citation type="submission" date="2014-12" db="EMBL/GenBank/DDBJ databases">
        <title>Draft genome sequence of Paenibacillus kamchatkensis strain B-2647.</title>
        <authorList>
            <person name="Karlyshev A.V."/>
            <person name="Kudryashova E.B."/>
        </authorList>
    </citation>
    <scope>NUCLEOTIDE SEQUENCE [LARGE SCALE GENOMIC DNA]</scope>
    <source>
        <strain evidence="6 7">VKM B-2647</strain>
    </source>
</reference>
<proteinExistence type="predicted"/>
<organism evidence="6 7">
    <name type="scientific">Gordoniibacillus kamchatkensis</name>
    <dbReference type="NCBI Taxonomy" id="1590651"/>
    <lineage>
        <taxon>Bacteria</taxon>
        <taxon>Bacillati</taxon>
        <taxon>Bacillota</taxon>
        <taxon>Bacilli</taxon>
        <taxon>Bacillales</taxon>
        <taxon>Paenibacillaceae</taxon>
        <taxon>Gordoniibacillus</taxon>
    </lineage>
</organism>
<feature type="domain" description="J" evidence="5">
    <location>
        <begin position="55"/>
        <end position="121"/>
    </location>
</feature>
<keyword evidence="3" id="KW-0175">Coiled coil</keyword>
<sequence>MRASPPTDGEILRNIMEQFEIISCLNCGNKNKVQSSKKKQAICGVCKNTLYSNDTYYDILEVSDNATQEEIRKSYRRLALIWHPDKNPDNYEHSTEKFKRINEAYSVLSNPEKRSEYDEKLKFASNETDFRDKEPKIDYETATQIFFNEMYGLAIEMAFQNNNWSKIFPHLVERGCPENIATIISQQCVQYRKAIIRNIALRALVKSGIWFIIGGIVSLIFKASWIFVMMLFYGGHYLFGPIKHLITGSVPMQKAGSNEAFSSPLSPKETKKNNVRYWIIGIVVFVSLIGIFGYFSSQDDAKRKQQHQADLTKLNEMKNNLNTELSGIKDLETQLKTKETDLNQIKSKLDQLKNDIQTTEKLYPHGAPEPTYSQYQKNLNDYNNLVTKYNFDLGIYKQMYSNYLNKINDYNQKVNETNAFAKTIGSTDHVNTTNR</sequence>
<dbReference type="InterPro" id="IPR050817">
    <property type="entry name" value="DjlA_DnaK_co-chaperone"/>
</dbReference>
<dbReference type="Proteomes" id="UP000031967">
    <property type="component" value="Unassembled WGS sequence"/>
</dbReference>
<dbReference type="InterPro" id="IPR018253">
    <property type="entry name" value="DnaJ_domain_CS"/>
</dbReference>
<keyword evidence="1" id="KW-0235">DNA replication</keyword>
<dbReference type="PANTHER" id="PTHR24074">
    <property type="entry name" value="CO-CHAPERONE PROTEIN DJLA"/>
    <property type="match status" value="1"/>
</dbReference>
<dbReference type="PROSITE" id="PS00636">
    <property type="entry name" value="DNAJ_1"/>
    <property type="match status" value="1"/>
</dbReference>
<keyword evidence="2" id="KW-0346">Stress response</keyword>
<dbReference type="CDD" id="cd06257">
    <property type="entry name" value="DnaJ"/>
    <property type="match status" value="1"/>
</dbReference>
<dbReference type="PROSITE" id="PS50076">
    <property type="entry name" value="DNAJ_2"/>
    <property type="match status" value="1"/>
</dbReference>
<dbReference type="Pfam" id="PF00226">
    <property type="entry name" value="DnaJ"/>
    <property type="match status" value="1"/>
</dbReference>
<dbReference type="PRINTS" id="PR00625">
    <property type="entry name" value="JDOMAIN"/>
</dbReference>
<feature type="transmembrane region" description="Helical" evidence="4">
    <location>
        <begin position="275"/>
        <end position="295"/>
    </location>
</feature>
<keyword evidence="4" id="KW-1133">Transmembrane helix</keyword>
<dbReference type="InterPro" id="IPR036869">
    <property type="entry name" value="J_dom_sf"/>
</dbReference>
<dbReference type="SUPFAM" id="SSF46565">
    <property type="entry name" value="Chaperone J-domain"/>
    <property type="match status" value="1"/>
</dbReference>
<evidence type="ECO:0000256" key="3">
    <source>
        <dbReference type="SAM" id="Coils"/>
    </source>
</evidence>
<evidence type="ECO:0000256" key="1">
    <source>
        <dbReference type="ARBA" id="ARBA00022705"/>
    </source>
</evidence>
<feature type="transmembrane region" description="Helical" evidence="4">
    <location>
        <begin position="209"/>
        <end position="233"/>
    </location>
</feature>
<keyword evidence="7" id="KW-1185">Reference proteome</keyword>
<evidence type="ECO:0000313" key="6">
    <source>
        <dbReference type="EMBL" id="KIL38227.1"/>
    </source>
</evidence>